<dbReference type="Pfam" id="PF26584">
    <property type="entry name" value="At1g61900"/>
    <property type="match status" value="1"/>
</dbReference>
<dbReference type="InterPro" id="IPR043891">
    <property type="entry name" value="SPARK"/>
</dbReference>
<evidence type="ECO:0000259" key="2">
    <source>
        <dbReference type="Pfam" id="PF26584"/>
    </source>
</evidence>
<dbReference type="eggNOG" id="ENOG502QUY0">
    <property type="taxonomic scope" value="Eukaryota"/>
</dbReference>
<keyword evidence="4" id="KW-1185">Reference proteome</keyword>
<dbReference type="PANTHER" id="PTHR33831">
    <property type="entry name" value="GPI-ANCHORED PROTEIN"/>
    <property type="match status" value="1"/>
</dbReference>
<dbReference type="InterPro" id="IPR040336">
    <property type="entry name" value="At1g61900-like"/>
</dbReference>
<dbReference type="Gramene" id="EFJ20373">
    <property type="protein sequence ID" value="EFJ20373"/>
    <property type="gene ID" value="SELMODRAFT_108739"/>
</dbReference>
<dbReference type="Proteomes" id="UP000001514">
    <property type="component" value="Unassembled WGS sequence"/>
</dbReference>
<protein>
    <submittedName>
        <fullName evidence="3">Uncharacterized protein</fullName>
    </submittedName>
</protein>
<dbReference type="Pfam" id="PF19160">
    <property type="entry name" value="SPARK"/>
    <property type="match status" value="1"/>
</dbReference>
<dbReference type="FunCoup" id="D8S523">
    <property type="interactions" value="1538"/>
</dbReference>
<dbReference type="InterPro" id="IPR059003">
    <property type="entry name" value="At1g61900_C"/>
</dbReference>
<dbReference type="OMA" id="NACTNID"/>
<reference evidence="3 4" key="1">
    <citation type="journal article" date="2011" name="Science">
        <title>The Selaginella genome identifies genetic changes associated with the evolution of vascular plants.</title>
        <authorList>
            <person name="Banks J.A."/>
            <person name="Nishiyama T."/>
            <person name="Hasebe M."/>
            <person name="Bowman J.L."/>
            <person name="Gribskov M."/>
            <person name="dePamphilis C."/>
            <person name="Albert V.A."/>
            <person name="Aono N."/>
            <person name="Aoyama T."/>
            <person name="Ambrose B.A."/>
            <person name="Ashton N.W."/>
            <person name="Axtell M.J."/>
            <person name="Barker E."/>
            <person name="Barker M.S."/>
            <person name="Bennetzen J.L."/>
            <person name="Bonawitz N.D."/>
            <person name="Chapple C."/>
            <person name="Cheng C."/>
            <person name="Correa L.G."/>
            <person name="Dacre M."/>
            <person name="DeBarry J."/>
            <person name="Dreyer I."/>
            <person name="Elias M."/>
            <person name="Engstrom E.M."/>
            <person name="Estelle M."/>
            <person name="Feng L."/>
            <person name="Finet C."/>
            <person name="Floyd S.K."/>
            <person name="Frommer W.B."/>
            <person name="Fujita T."/>
            <person name="Gramzow L."/>
            <person name="Gutensohn M."/>
            <person name="Harholt J."/>
            <person name="Hattori M."/>
            <person name="Heyl A."/>
            <person name="Hirai T."/>
            <person name="Hiwatashi Y."/>
            <person name="Ishikawa M."/>
            <person name="Iwata M."/>
            <person name="Karol K.G."/>
            <person name="Koehler B."/>
            <person name="Kolukisaoglu U."/>
            <person name="Kubo M."/>
            <person name="Kurata T."/>
            <person name="Lalonde S."/>
            <person name="Li K."/>
            <person name="Li Y."/>
            <person name="Litt A."/>
            <person name="Lyons E."/>
            <person name="Manning G."/>
            <person name="Maruyama T."/>
            <person name="Michael T.P."/>
            <person name="Mikami K."/>
            <person name="Miyazaki S."/>
            <person name="Morinaga S."/>
            <person name="Murata T."/>
            <person name="Mueller-Roeber B."/>
            <person name="Nelson D.R."/>
            <person name="Obara M."/>
            <person name="Oguri Y."/>
            <person name="Olmstead R.G."/>
            <person name="Onodera N."/>
            <person name="Petersen B.L."/>
            <person name="Pils B."/>
            <person name="Prigge M."/>
            <person name="Rensing S.A."/>
            <person name="Riano-Pachon D.M."/>
            <person name="Roberts A.W."/>
            <person name="Sato Y."/>
            <person name="Scheller H.V."/>
            <person name="Schulz B."/>
            <person name="Schulz C."/>
            <person name="Shakirov E.V."/>
            <person name="Shibagaki N."/>
            <person name="Shinohara N."/>
            <person name="Shippen D.E."/>
            <person name="Soerensen I."/>
            <person name="Sotooka R."/>
            <person name="Sugimoto N."/>
            <person name="Sugita M."/>
            <person name="Sumikawa N."/>
            <person name="Tanurdzic M."/>
            <person name="Theissen G."/>
            <person name="Ulvskov P."/>
            <person name="Wakazuki S."/>
            <person name="Weng J.K."/>
            <person name="Willats W.W."/>
            <person name="Wipf D."/>
            <person name="Wolf P.G."/>
            <person name="Yang L."/>
            <person name="Zimmer A.D."/>
            <person name="Zhu Q."/>
            <person name="Mitros T."/>
            <person name="Hellsten U."/>
            <person name="Loque D."/>
            <person name="Otillar R."/>
            <person name="Salamov A."/>
            <person name="Schmutz J."/>
            <person name="Shapiro H."/>
            <person name="Lindquist E."/>
            <person name="Lucas S."/>
            <person name="Rokhsar D."/>
            <person name="Grigoriev I.V."/>
        </authorList>
    </citation>
    <scope>NUCLEOTIDE SEQUENCE [LARGE SCALE GENOMIC DNA]</scope>
</reference>
<dbReference type="AlphaFoldDB" id="D8S523"/>
<gene>
    <name evidence="3" type="ORF">SELMODRAFT_108739</name>
</gene>
<dbReference type="InParanoid" id="D8S523"/>
<name>D8S523_SELML</name>
<evidence type="ECO:0000259" key="1">
    <source>
        <dbReference type="Pfam" id="PF19160"/>
    </source>
</evidence>
<feature type="domain" description="At1g61900-like C-terminal" evidence="2">
    <location>
        <begin position="209"/>
        <end position="281"/>
    </location>
</feature>
<accession>D8S523</accession>
<sequence>MFSSCLGHCKLNFSALTPAIDRTAQDCLAPLALYVGEVICCPQLQTLFRLAQGHHSNTSGRLTFNRTEASYCFSDISSLLVSKGANTTVSEICSLEPKSLTGGQCPVYETKELYRLVNTSRLLGACKGVDPLKECCKPVCQPALEEAALQLASNGSFGFVKQSGLVPASADDQVLEDCKDVVLAWVAGQLNLTESNTALRNLFSCKVNKACPLVFSDVSAVVDDCHGLSPSNVTCCSSLHRYISEMQQQKLITNLQALECVSLLGSMLQKRGVTSNIYDLCGIYLKDFSLQGCLLNSLPSDVMITSSSGITFTCDLNDNIAAPWMPMSTSSLCSGGSKPLPFYYSKLIPLVSTGPNISFPKIPQSAAPLTSGTAHLFFF</sequence>
<organism evidence="4">
    <name type="scientific">Selaginella moellendorffii</name>
    <name type="common">Spikemoss</name>
    <dbReference type="NCBI Taxonomy" id="88036"/>
    <lineage>
        <taxon>Eukaryota</taxon>
        <taxon>Viridiplantae</taxon>
        <taxon>Streptophyta</taxon>
        <taxon>Embryophyta</taxon>
        <taxon>Tracheophyta</taxon>
        <taxon>Lycopodiopsida</taxon>
        <taxon>Selaginellales</taxon>
        <taxon>Selaginellaceae</taxon>
        <taxon>Selaginella</taxon>
    </lineage>
</organism>
<dbReference type="PANTHER" id="PTHR33831:SF4">
    <property type="entry name" value="GPI-ANCHORED PROTEIN"/>
    <property type="match status" value="1"/>
</dbReference>
<evidence type="ECO:0000313" key="4">
    <source>
        <dbReference type="Proteomes" id="UP000001514"/>
    </source>
</evidence>
<dbReference type="EMBL" id="GL377602">
    <property type="protein sequence ID" value="EFJ20373.1"/>
    <property type="molecule type" value="Genomic_DNA"/>
</dbReference>
<feature type="domain" description="SPARK" evidence="1">
    <location>
        <begin position="7"/>
        <end position="153"/>
    </location>
</feature>
<dbReference type="HOGENOM" id="CLU_033377_0_0_1"/>
<evidence type="ECO:0000313" key="3">
    <source>
        <dbReference type="EMBL" id="EFJ20373.1"/>
    </source>
</evidence>
<proteinExistence type="predicted"/>
<dbReference type="KEGG" id="smo:SELMODRAFT_108739"/>